<feature type="transmembrane region" description="Helical" evidence="2">
    <location>
        <begin position="12"/>
        <end position="37"/>
    </location>
</feature>
<evidence type="ECO:0000256" key="1">
    <source>
        <dbReference type="SAM" id="MobiDB-lite"/>
    </source>
</evidence>
<name>A0A139BTN7_9PROT</name>
<feature type="compositionally biased region" description="Basic and acidic residues" evidence="1">
    <location>
        <begin position="158"/>
        <end position="170"/>
    </location>
</feature>
<reference evidence="3 4" key="2">
    <citation type="submission" date="2016-03" db="EMBL/GenBank/DDBJ databases">
        <title>New uncultured bacterium of the family Gallionellaceae from acid mine drainage: description and reconstruction of genome based on metagenomic analysis of microbial community.</title>
        <authorList>
            <person name="Kadnikov V."/>
            <person name="Ivasenko D."/>
            <person name="Beletsky A."/>
            <person name="Mardanov A."/>
            <person name="Danilova E."/>
            <person name="Pimenov N."/>
            <person name="Karnachuk O."/>
            <person name="Ravin N."/>
        </authorList>
    </citation>
    <scope>NUCLEOTIDE SEQUENCE [LARGE SCALE GENOMIC DNA]</scope>
    <source>
        <strain evidence="3">ShG14-8</strain>
    </source>
</reference>
<sequence>MPESEKAGRHPFLVPVVPVVAPVPPVAMIVSAAVIPATFISAAFVRMTFTPAPLVSVSAITGFILRRPDKIHGPVAGVVPAAISGPIPCVPRRHVHVNRFEHPSCRRLYDDRGLGVKNRGRRCVAELHLAIHTRTDLPAYAQVDDGRFRPGRQADGQKGGKDYRGEDFHDAPLGAISG</sequence>
<organism evidence="3 4">
    <name type="scientific">Candidatus Gallionella acididurans</name>
    <dbReference type="NCBI Taxonomy" id="1796491"/>
    <lineage>
        <taxon>Bacteria</taxon>
        <taxon>Pseudomonadati</taxon>
        <taxon>Pseudomonadota</taxon>
        <taxon>Betaproteobacteria</taxon>
        <taxon>Nitrosomonadales</taxon>
        <taxon>Gallionellaceae</taxon>
        <taxon>Gallionella</taxon>
    </lineage>
</organism>
<keyword evidence="2" id="KW-1133">Transmembrane helix</keyword>
<dbReference type="EMBL" id="LSLI01000036">
    <property type="protein sequence ID" value="KXS32253.1"/>
    <property type="molecule type" value="Genomic_DNA"/>
</dbReference>
<dbReference type="Proteomes" id="UP000070578">
    <property type="component" value="Unassembled WGS sequence"/>
</dbReference>
<evidence type="ECO:0000313" key="3">
    <source>
        <dbReference type="EMBL" id="KXS32253.1"/>
    </source>
</evidence>
<dbReference type="AlphaFoldDB" id="A0A139BTN7"/>
<keyword evidence="2" id="KW-0472">Membrane</keyword>
<proteinExistence type="predicted"/>
<keyword evidence="2" id="KW-0812">Transmembrane</keyword>
<gene>
    <name evidence="3" type="ORF">AWT59_1620</name>
</gene>
<protein>
    <submittedName>
        <fullName evidence="3">Uncharacterized protein</fullName>
    </submittedName>
</protein>
<evidence type="ECO:0000256" key="2">
    <source>
        <dbReference type="SAM" id="Phobius"/>
    </source>
</evidence>
<accession>A0A139BTN7</accession>
<feature type="transmembrane region" description="Helical" evidence="2">
    <location>
        <begin position="43"/>
        <end position="65"/>
    </location>
</feature>
<reference evidence="3 4" key="1">
    <citation type="submission" date="2016-02" db="EMBL/GenBank/DDBJ databases">
        <authorList>
            <person name="Wen L."/>
            <person name="He K."/>
            <person name="Yang H."/>
        </authorList>
    </citation>
    <scope>NUCLEOTIDE SEQUENCE [LARGE SCALE GENOMIC DNA]</scope>
    <source>
        <strain evidence="3">ShG14-8</strain>
    </source>
</reference>
<feature type="region of interest" description="Disordered" evidence="1">
    <location>
        <begin position="145"/>
        <end position="178"/>
    </location>
</feature>
<comment type="caution">
    <text evidence="3">The sequence shown here is derived from an EMBL/GenBank/DDBJ whole genome shotgun (WGS) entry which is preliminary data.</text>
</comment>
<evidence type="ECO:0000313" key="4">
    <source>
        <dbReference type="Proteomes" id="UP000070578"/>
    </source>
</evidence>